<dbReference type="STRING" id="1257118.L8GJP1"/>
<gene>
    <name evidence="4" type="ORF">ACA1_339750</name>
</gene>
<dbReference type="PANTHER" id="PTHR24070">
    <property type="entry name" value="RAS, DI-RAS, AND RHEB FAMILY MEMBERS OF SMALL GTPASE SUPERFAMILY"/>
    <property type="match status" value="1"/>
</dbReference>
<feature type="transmembrane region" description="Helical" evidence="3">
    <location>
        <begin position="12"/>
        <end position="31"/>
    </location>
</feature>
<dbReference type="PROSITE" id="PS51421">
    <property type="entry name" value="RAS"/>
    <property type="match status" value="1"/>
</dbReference>
<dbReference type="GO" id="GO:0003924">
    <property type="term" value="F:GTPase activity"/>
    <property type="evidence" value="ECO:0007669"/>
    <property type="project" value="InterPro"/>
</dbReference>
<dbReference type="Gene3D" id="3.40.50.300">
    <property type="entry name" value="P-loop containing nucleotide triphosphate hydrolases"/>
    <property type="match status" value="1"/>
</dbReference>
<keyword evidence="3" id="KW-1133">Transmembrane helix</keyword>
<keyword evidence="1" id="KW-0547">Nucleotide-binding</keyword>
<dbReference type="VEuPathDB" id="AmoebaDB:ACA1_339750"/>
<evidence type="ECO:0000256" key="2">
    <source>
        <dbReference type="ARBA" id="ARBA00023134"/>
    </source>
</evidence>
<evidence type="ECO:0000313" key="5">
    <source>
        <dbReference type="Proteomes" id="UP000011083"/>
    </source>
</evidence>
<evidence type="ECO:0000256" key="3">
    <source>
        <dbReference type="SAM" id="Phobius"/>
    </source>
</evidence>
<dbReference type="PROSITE" id="PS51420">
    <property type="entry name" value="RHO"/>
    <property type="match status" value="1"/>
</dbReference>
<keyword evidence="5" id="KW-1185">Reference proteome</keyword>
<dbReference type="GO" id="GO:0007165">
    <property type="term" value="P:signal transduction"/>
    <property type="evidence" value="ECO:0007669"/>
    <property type="project" value="InterPro"/>
</dbReference>
<dbReference type="InterPro" id="IPR027417">
    <property type="entry name" value="P-loop_NTPase"/>
</dbReference>
<sequence length="232" mass="25723">MEKPQSKSDKSYKLMVVGAGGVGKTALLLLFTRMRDRYYPDDYDPNFELTFAREVDVGDESCRLDLLDTTGGIGAPGTDSDLQSRYWAGQVPTADGFLLVYAINARQTFEELPAVHAHIVELLKMKKNDGDHDGDATQTPPPAVVVGSKCDLEDRRVVHPDEAKELARSFGASYIETSAKAGINVDEAFIELVHQIQLRQAACHRHRKSNKTKKVLELRFPPFNGSLAYDPT</sequence>
<accession>L8GJP1</accession>
<proteinExistence type="predicted"/>
<dbReference type="GO" id="GO:0016020">
    <property type="term" value="C:membrane"/>
    <property type="evidence" value="ECO:0007669"/>
    <property type="project" value="InterPro"/>
</dbReference>
<dbReference type="AlphaFoldDB" id="L8GJP1"/>
<dbReference type="EMBL" id="KB008096">
    <property type="protein sequence ID" value="ELR13237.1"/>
    <property type="molecule type" value="Genomic_DNA"/>
</dbReference>
<dbReference type="InterPro" id="IPR020849">
    <property type="entry name" value="Small_GTPase_Ras-type"/>
</dbReference>
<evidence type="ECO:0000256" key="1">
    <source>
        <dbReference type="ARBA" id="ARBA00022741"/>
    </source>
</evidence>
<reference evidence="4 5" key="1">
    <citation type="journal article" date="2013" name="Genome Biol.">
        <title>Genome of Acanthamoeba castellanii highlights extensive lateral gene transfer and early evolution of tyrosine kinase signaling.</title>
        <authorList>
            <person name="Clarke M."/>
            <person name="Lohan A.J."/>
            <person name="Liu B."/>
            <person name="Lagkouvardos I."/>
            <person name="Roy S."/>
            <person name="Zafar N."/>
            <person name="Bertelli C."/>
            <person name="Schilde C."/>
            <person name="Kianianmomeni A."/>
            <person name="Burglin T.R."/>
            <person name="Frech C."/>
            <person name="Turcotte B."/>
            <person name="Kopec K.O."/>
            <person name="Synnott J.M."/>
            <person name="Choo C."/>
            <person name="Paponov I."/>
            <person name="Finkler A."/>
            <person name="Soon Heng Tan C."/>
            <person name="Hutchins A.P."/>
            <person name="Weinmeier T."/>
            <person name="Rattei T."/>
            <person name="Chu J.S."/>
            <person name="Gimenez G."/>
            <person name="Irimia M."/>
            <person name="Rigden D.J."/>
            <person name="Fitzpatrick D.A."/>
            <person name="Lorenzo-Morales J."/>
            <person name="Bateman A."/>
            <person name="Chiu C.H."/>
            <person name="Tang P."/>
            <person name="Hegemann P."/>
            <person name="Fromm H."/>
            <person name="Raoult D."/>
            <person name="Greub G."/>
            <person name="Miranda-Saavedra D."/>
            <person name="Chen N."/>
            <person name="Nash P."/>
            <person name="Ginger M.L."/>
            <person name="Horn M."/>
            <person name="Schaap P."/>
            <person name="Caler L."/>
            <person name="Loftus B."/>
        </authorList>
    </citation>
    <scope>NUCLEOTIDE SEQUENCE [LARGE SCALE GENOMIC DNA]</scope>
    <source>
        <strain evidence="4 5">Neff</strain>
    </source>
</reference>
<organism evidence="4 5">
    <name type="scientific">Acanthamoeba castellanii (strain ATCC 30010 / Neff)</name>
    <dbReference type="NCBI Taxonomy" id="1257118"/>
    <lineage>
        <taxon>Eukaryota</taxon>
        <taxon>Amoebozoa</taxon>
        <taxon>Discosea</taxon>
        <taxon>Longamoebia</taxon>
        <taxon>Centramoebida</taxon>
        <taxon>Acanthamoebidae</taxon>
        <taxon>Acanthamoeba</taxon>
    </lineage>
</organism>
<dbReference type="SMART" id="SM00175">
    <property type="entry name" value="RAB"/>
    <property type="match status" value="1"/>
</dbReference>
<evidence type="ECO:0000313" key="4">
    <source>
        <dbReference type="EMBL" id="ELR13237.1"/>
    </source>
</evidence>
<dbReference type="Pfam" id="PF00071">
    <property type="entry name" value="Ras"/>
    <property type="match status" value="1"/>
</dbReference>
<protein>
    <submittedName>
        <fullName evidence="4">Ras subfamily protein</fullName>
    </submittedName>
</protein>
<keyword evidence="3" id="KW-0472">Membrane</keyword>
<dbReference type="RefSeq" id="XP_004335250.1">
    <property type="nucleotide sequence ID" value="XM_004335202.1"/>
</dbReference>
<dbReference type="KEGG" id="acan:ACA1_339750"/>
<dbReference type="GeneID" id="14913770"/>
<dbReference type="PROSITE" id="PS51419">
    <property type="entry name" value="RAB"/>
    <property type="match status" value="1"/>
</dbReference>
<dbReference type="GO" id="GO:0005525">
    <property type="term" value="F:GTP binding"/>
    <property type="evidence" value="ECO:0007669"/>
    <property type="project" value="UniProtKB-KW"/>
</dbReference>
<dbReference type="SMART" id="SM00174">
    <property type="entry name" value="RHO"/>
    <property type="match status" value="1"/>
</dbReference>
<name>L8GJP1_ACACF</name>
<dbReference type="Proteomes" id="UP000011083">
    <property type="component" value="Unassembled WGS sequence"/>
</dbReference>
<dbReference type="SUPFAM" id="SSF52540">
    <property type="entry name" value="P-loop containing nucleoside triphosphate hydrolases"/>
    <property type="match status" value="1"/>
</dbReference>
<keyword evidence="2" id="KW-0342">GTP-binding</keyword>
<dbReference type="PRINTS" id="PR00449">
    <property type="entry name" value="RASTRNSFRMNG"/>
</dbReference>
<dbReference type="NCBIfam" id="TIGR00231">
    <property type="entry name" value="small_GTP"/>
    <property type="match status" value="1"/>
</dbReference>
<dbReference type="SMART" id="SM00173">
    <property type="entry name" value="RAS"/>
    <property type="match status" value="1"/>
</dbReference>
<dbReference type="InterPro" id="IPR001806">
    <property type="entry name" value="Small_GTPase"/>
</dbReference>
<keyword evidence="3" id="KW-0812">Transmembrane</keyword>
<dbReference type="InterPro" id="IPR005225">
    <property type="entry name" value="Small_GTP-bd"/>
</dbReference>